<comment type="cofactor">
    <cofactor evidence="4">
        <name>Mn(2+)</name>
        <dbReference type="ChEBI" id="CHEBI:29035"/>
    </cofactor>
    <text evidence="4">Binds 2 manganese ions.</text>
</comment>
<comment type="catalytic activity">
    <reaction evidence="4">
        <text>alpha-D-ribose 1-phosphate = D-ribose 5-phosphate</text>
        <dbReference type="Rhea" id="RHEA:18793"/>
        <dbReference type="ChEBI" id="CHEBI:57720"/>
        <dbReference type="ChEBI" id="CHEBI:78346"/>
        <dbReference type="EC" id="5.4.2.7"/>
    </reaction>
</comment>
<keyword evidence="4" id="KW-0963">Cytoplasm</keyword>
<dbReference type="InterPro" id="IPR006124">
    <property type="entry name" value="Metalloenzyme"/>
</dbReference>
<evidence type="ECO:0000313" key="8">
    <source>
        <dbReference type="Proteomes" id="UP000290876"/>
    </source>
</evidence>
<dbReference type="NCBIfam" id="NF003766">
    <property type="entry name" value="PRK05362.1"/>
    <property type="match status" value="1"/>
</dbReference>
<dbReference type="InterPro" id="IPR010045">
    <property type="entry name" value="DeoB"/>
</dbReference>
<dbReference type="RefSeq" id="WP_129622910.1">
    <property type="nucleotide sequence ID" value="NZ_LR215043.1"/>
</dbReference>
<dbReference type="Pfam" id="PF01676">
    <property type="entry name" value="Metalloenzyme"/>
    <property type="match status" value="1"/>
</dbReference>
<evidence type="ECO:0000256" key="3">
    <source>
        <dbReference type="ARBA" id="ARBA00023211"/>
    </source>
</evidence>
<accession>A0A449BA37</accession>
<dbReference type="Proteomes" id="UP000290876">
    <property type="component" value="Chromosome"/>
</dbReference>
<proteinExistence type="inferred from homology"/>
<evidence type="ECO:0000313" key="7">
    <source>
        <dbReference type="EMBL" id="VEU78059.1"/>
    </source>
</evidence>
<dbReference type="KEGG" id="mcob:NCTC10184_00279"/>
<dbReference type="OrthoDB" id="9769930at2"/>
<evidence type="ECO:0000256" key="1">
    <source>
        <dbReference type="ARBA" id="ARBA00010373"/>
    </source>
</evidence>
<comment type="similarity">
    <text evidence="1 4">Belongs to the phosphopentomutase family.</text>
</comment>
<dbReference type="GO" id="GO:0043094">
    <property type="term" value="P:metabolic compound salvage"/>
    <property type="evidence" value="ECO:0007669"/>
    <property type="project" value="UniProtKB-UniRule"/>
</dbReference>
<comment type="catalytic activity">
    <reaction evidence="4">
        <text>2-deoxy-alpha-D-ribose 1-phosphate = 2-deoxy-D-ribose 5-phosphate</text>
        <dbReference type="Rhea" id="RHEA:27658"/>
        <dbReference type="ChEBI" id="CHEBI:57259"/>
        <dbReference type="ChEBI" id="CHEBI:62877"/>
        <dbReference type="EC" id="5.4.2.7"/>
    </reaction>
</comment>
<dbReference type="Gene3D" id="3.30.70.1250">
    <property type="entry name" value="Phosphopentomutase"/>
    <property type="match status" value="1"/>
</dbReference>
<comment type="function">
    <text evidence="4">Isomerase that catalyzes the conversion of deoxy-ribose 1-phosphate (dRib-1-P) and ribose 1-phosphate (Rib-1-P) to deoxy-ribose 5-phosphate (dRib-5-P) and ribose 5-phosphate (Rib-5-P), respectively.</text>
</comment>
<keyword evidence="4 7" id="KW-0413">Isomerase</keyword>
<dbReference type="CDD" id="cd16009">
    <property type="entry name" value="PPM"/>
    <property type="match status" value="1"/>
</dbReference>
<keyword evidence="3 4" id="KW-0464">Manganese</keyword>
<dbReference type="PANTHER" id="PTHR21110:SF0">
    <property type="entry name" value="PHOSPHOPENTOMUTASE"/>
    <property type="match status" value="1"/>
</dbReference>
<feature type="binding site" evidence="4">
    <location>
        <position position="331"/>
    </location>
    <ligand>
        <name>Mn(2+)</name>
        <dbReference type="ChEBI" id="CHEBI:29035"/>
        <label>1</label>
    </ligand>
</feature>
<dbReference type="GO" id="GO:0005829">
    <property type="term" value="C:cytosol"/>
    <property type="evidence" value="ECO:0007669"/>
    <property type="project" value="TreeGrafter"/>
</dbReference>
<feature type="binding site" evidence="4">
    <location>
        <position position="330"/>
    </location>
    <ligand>
        <name>Mn(2+)</name>
        <dbReference type="ChEBI" id="CHEBI:29035"/>
        <label>1</label>
    </ligand>
</feature>
<dbReference type="PIRSF" id="PIRSF001491">
    <property type="entry name" value="Ppentomutase"/>
    <property type="match status" value="1"/>
</dbReference>
<dbReference type="SUPFAM" id="SSF53649">
    <property type="entry name" value="Alkaline phosphatase-like"/>
    <property type="match status" value="1"/>
</dbReference>
<dbReference type="SUPFAM" id="SSF143856">
    <property type="entry name" value="DeoB insert domain-like"/>
    <property type="match status" value="1"/>
</dbReference>
<dbReference type="InterPro" id="IPR017850">
    <property type="entry name" value="Alkaline_phosphatase_core_sf"/>
</dbReference>
<gene>
    <name evidence="4 7" type="primary">deoB</name>
    <name evidence="7" type="ORF">NCTC10184_00279</name>
</gene>
<organism evidence="7 8">
    <name type="scientific">Mycoplasmopsis columbinasalis</name>
    <dbReference type="NCBI Taxonomy" id="114880"/>
    <lineage>
        <taxon>Bacteria</taxon>
        <taxon>Bacillati</taxon>
        <taxon>Mycoplasmatota</taxon>
        <taxon>Mycoplasmoidales</taxon>
        <taxon>Metamycoplasmataceae</taxon>
        <taxon>Mycoplasmopsis</taxon>
    </lineage>
</organism>
<dbReference type="AlphaFoldDB" id="A0A449BA37"/>
<dbReference type="GO" id="GO:0006015">
    <property type="term" value="P:5-phosphoribose 1-diphosphate biosynthetic process"/>
    <property type="evidence" value="ECO:0007669"/>
    <property type="project" value="UniProtKB-UniPathway"/>
</dbReference>
<evidence type="ECO:0000259" key="6">
    <source>
        <dbReference type="Pfam" id="PF01676"/>
    </source>
</evidence>
<feature type="binding site" evidence="4">
    <location>
        <position position="294"/>
    </location>
    <ligand>
        <name>Mn(2+)</name>
        <dbReference type="ChEBI" id="CHEBI:29035"/>
        <label>2</label>
    </ligand>
</feature>
<comment type="subcellular location">
    <subcellularLocation>
        <location evidence="4">Cytoplasm</location>
    </subcellularLocation>
</comment>
<dbReference type="EC" id="5.4.2.7" evidence="4 5"/>
<dbReference type="GO" id="GO:0030145">
    <property type="term" value="F:manganese ion binding"/>
    <property type="evidence" value="ECO:0007669"/>
    <property type="project" value="UniProtKB-UniRule"/>
</dbReference>
<dbReference type="EMBL" id="LR215043">
    <property type="protein sequence ID" value="VEU78059.1"/>
    <property type="molecule type" value="Genomic_DNA"/>
</dbReference>
<sequence>MARFKRIFMIVTDGLGIGPDRDQRAFGDKGANTILSASKSAMFFIDTWKKLGIGNITTLEGNYHVKKPLGYVARVQEVSNAKDTLAGHWEMMGIKTEVPFPTFAENGFPEDLIQELSKAFDGRKIIGNKAASGTAIIDELAKEQEETGAIIVYTSNDSVLQIAAHEEWIGLDNLYRYGKLAREICSSKPEWNVGRIIVRPYITDADGKYKRTFNRHDYANKPREMILNELQKAGVPTIAVGKINDIYVGQGISKAFHSNGDADGMDITIKLASDPTTEGLVFTNLVQFDSRYGHRRDVDGFANNIAMLDTKLAKLISVMHEDDLLIMTSDHGNDPLYPGFNHTREFLPLTIYSKSFKEPKVLLDVMGLGTSGNIVARNFGVPIVPETGDDIFDLLV</sequence>
<evidence type="ECO:0000256" key="2">
    <source>
        <dbReference type="ARBA" id="ARBA00022723"/>
    </source>
</evidence>
<dbReference type="GO" id="GO:0000287">
    <property type="term" value="F:magnesium ion binding"/>
    <property type="evidence" value="ECO:0007669"/>
    <property type="project" value="UniProtKB-UniRule"/>
</dbReference>
<dbReference type="GO" id="GO:0008973">
    <property type="term" value="F:phosphopentomutase activity"/>
    <property type="evidence" value="ECO:0007669"/>
    <property type="project" value="UniProtKB-UniRule"/>
</dbReference>
<keyword evidence="2 4" id="KW-0479">Metal-binding</keyword>
<evidence type="ECO:0000256" key="4">
    <source>
        <dbReference type="HAMAP-Rule" id="MF_00740"/>
    </source>
</evidence>
<dbReference type="PANTHER" id="PTHR21110">
    <property type="entry name" value="PHOSPHOPENTOMUTASE"/>
    <property type="match status" value="1"/>
</dbReference>
<dbReference type="NCBIfam" id="TIGR01696">
    <property type="entry name" value="deoB"/>
    <property type="match status" value="1"/>
</dbReference>
<feature type="domain" description="Metalloenzyme" evidence="6">
    <location>
        <begin position="5"/>
        <end position="380"/>
    </location>
</feature>
<reference evidence="7 8" key="1">
    <citation type="submission" date="2019-01" db="EMBL/GenBank/DDBJ databases">
        <authorList>
            <consortium name="Pathogen Informatics"/>
        </authorList>
    </citation>
    <scope>NUCLEOTIDE SEQUENCE [LARGE SCALE GENOMIC DNA]</scope>
    <source>
        <strain evidence="7 8">NCTC10184</strain>
    </source>
</reference>
<dbReference type="InterPro" id="IPR024052">
    <property type="entry name" value="Phosphopentomutase_DeoB_cap_sf"/>
</dbReference>
<dbReference type="HAMAP" id="MF_00740">
    <property type="entry name" value="Phosphopentomut"/>
    <property type="match status" value="1"/>
</dbReference>
<dbReference type="Gene3D" id="3.40.720.10">
    <property type="entry name" value="Alkaline Phosphatase, subunit A"/>
    <property type="match status" value="1"/>
</dbReference>
<dbReference type="GO" id="GO:0009117">
    <property type="term" value="P:nucleotide metabolic process"/>
    <property type="evidence" value="ECO:0007669"/>
    <property type="project" value="UniProtKB-UniRule"/>
</dbReference>
<feature type="binding site" evidence="4">
    <location>
        <position position="13"/>
    </location>
    <ligand>
        <name>Mn(2+)</name>
        <dbReference type="ChEBI" id="CHEBI:29035"/>
        <label>1</label>
    </ligand>
</feature>
<feature type="binding site" evidence="4">
    <location>
        <position position="342"/>
    </location>
    <ligand>
        <name>Mn(2+)</name>
        <dbReference type="ChEBI" id="CHEBI:29035"/>
        <label>2</label>
    </ligand>
</feature>
<name>A0A449BA37_9BACT</name>
<evidence type="ECO:0000256" key="5">
    <source>
        <dbReference type="NCBIfam" id="TIGR01696"/>
    </source>
</evidence>
<comment type="pathway">
    <text evidence="4">Carbohydrate degradation; 2-deoxy-D-ribose 1-phosphate degradation; D-glyceraldehyde 3-phosphate and acetaldehyde from 2-deoxy-alpha-D-ribose 1-phosphate: step 1/2.</text>
</comment>
<dbReference type="UniPathway" id="UPA00087">
    <property type="reaction ID" value="UER00173"/>
</dbReference>
<keyword evidence="8" id="KW-1185">Reference proteome</keyword>
<dbReference type="GO" id="GO:0006018">
    <property type="term" value="P:2-deoxyribose 1-phosphate catabolic process"/>
    <property type="evidence" value="ECO:0007669"/>
    <property type="project" value="UniProtKB-UniRule"/>
</dbReference>
<protein>
    <recommendedName>
        <fullName evidence="4 5">Phosphopentomutase</fullName>
        <ecNumber evidence="4 5">5.4.2.7</ecNumber>
    </recommendedName>
    <alternativeName>
        <fullName evidence="4">Phosphodeoxyribomutase</fullName>
    </alternativeName>
</protein>
<feature type="binding site" evidence="4">
    <location>
        <position position="289"/>
    </location>
    <ligand>
        <name>Mn(2+)</name>
        <dbReference type="ChEBI" id="CHEBI:29035"/>
        <label>2</label>
    </ligand>
</feature>